<feature type="transmembrane region" description="Helical" evidence="1">
    <location>
        <begin position="240"/>
        <end position="261"/>
    </location>
</feature>
<keyword evidence="1" id="KW-0812">Transmembrane</keyword>
<feature type="transmembrane region" description="Helical" evidence="1">
    <location>
        <begin position="29"/>
        <end position="50"/>
    </location>
</feature>
<dbReference type="EMBL" id="BAEH01000015">
    <property type="protein sequence ID" value="GAB16840.1"/>
    <property type="molecule type" value="Genomic_DNA"/>
</dbReference>
<protein>
    <recommendedName>
        <fullName evidence="2">CAAX prenyl protease 2/Lysostaphin resistance protein A-like domain-containing protein</fullName>
    </recommendedName>
</protein>
<name>H0QVG3_9ACTN</name>
<feature type="transmembrane region" description="Helical" evidence="1">
    <location>
        <begin position="213"/>
        <end position="234"/>
    </location>
</feature>
<gene>
    <name evidence="3" type="ORF">GOEFS_015_00370</name>
</gene>
<feature type="transmembrane region" description="Helical" evidence="1">
    <location>
        <begin position="122"/>
        <end position="142"/>
    </location>
</feature>
<keyword evidence="1" id="KW-0472">Membrane</keyword>
<feature type="transmembrane region" description="Helical" evidence="1">
    <location>
        <begin position="84"/>
        <end position="102"/>
    </location>
</feature>
<dbReference type="GO" id="GO:0080120">
    <property type="term" value="P:CAAX-box protein maturation"/>
    <property type="evidence" value="ECO:0007669"/>
    <property type="project" value="UniProtKB-ARBA"/>
</dbReference>
<dbReference type="STRING" id="1077974.GOEFS_015_00370"/>
<keyword evidence="1" id="KW-1133">Transmembrane helix</keyword>
<accession>H0QVG3</accession>
<evidence type="ECO:0000256" key="1">
    <source>
        <dbReference type="SAM" id="Phobius"/>
    </source>
</evidence>
<sequence length="269" mass="28690">MLVRFRELLVPPNQTSVDVVRGPTQRRALLIELTIVGVLTFGFSAIYAVLSLIETQLGAGISGSSVALNPTESSDAAIDFVRQLMRVIRLCAIAGLGVYLLWRSGIRLGRAGLSRRPRATDIPPGLVLAAAIGLPGLGLLAISRAWGANVGLIASPTDGPWWQLPVLILISVGNALAEEIIVVAYFITRLRQLGASENAALAASAVLRGGYHLYQGIGAGVGNLLMGLIFGRYFQRTGRTWPLVIAHATIDTVAFVGYALLSEHLDFLR</sequence>
<dbReference type="AlphaFoldDB" id="H0QVG3"/>
<dbReference type="InterPro" id="IPR003675">
    <property type="entry name" value="Rce1/LyrA-like_dom"/>
</dbReference>
<evidence type="ECO:0000313" key="3">
    <source>
        <dbReference type="EMBL" id="GAB16840.1"/>
    </source>
</evidence>
<organism evidence="3 4">
    <name type="scientific">Gordonia effusa NBRC 100432</name>
    <dbReference type="NCBI Taxonomy" id="1077974"/>
    <lineage>
        <taxon>Bacteria</taxon>
        <taxon>Bacillati</taxon>
        <taxon>Actinomycetota</taxon>
        <taxon>Actinomycetes</taxon>
        <taxon>Mycobacteriales</taxon>
        <taxon>Gordoniaceae</taxon>
        <taxon>Gordonia</taxon>
    </lineage>
</organism>
<feature type="domain" description="CAAX prenyl protease 2/Lysostaphin resistance protein A-like" evidence="2">
    <location>
        <begin position="160"/>
        <end position="252"/>
    </location>
</feature>
<feature type="transmembrane region" description="Helical" evidence="1">
    <location>
        <begin position="162"/>
        <end position="187"/>
    </location>
</feature>
<dbReference type="eggNOG" id="COG1266">
    <property type="taxonomic scope" value="Bacteria"/>
</dbReference>
<keyword evidence="4" id="KW-1185">Reference proteome</keyword>
<dbReference type="GO" id="GO:0004175">
    <property type="term" value="F:endopeptidase activity"/>
    <property type="evidence" value="ECO:0007669"/>
    <property type="project" value="UniProtKB-ARBA"/>
</dbReference>
<reference evidence="3 4" key="1">
    <citation type="submission" date="2011-12" db="EMBL/GenBank/DDBJ databases">
        <title>Whole genome shotgun sequence of Gordonia effusa NBRC 100432.</title>
        <authorList>
            <person name="Yoshida I."/>
            <person name="Takarada H."/>
            <person name="Hosoyama A."/>
            <person name="Tsuchikane K."/>
            <person name="Katsumata H."/>
            <person name="Yamazaki S."/>
            <person name="Fujita N."/>
        </authorList>
    </citation>
    <scope>NUCLEOTIDE SEQUENCE [LARGE SCALE GENOMIC DNA]</scope>
    <source>
        <strain evidence="3 4">NBRC 100432</strain>
    </source>
</reference>
<evidence type="ECO:0000313" key="4">
    <source>
        <dbReference type="Proteomes" id="UP000035034"/>
    </source>
</evidence>
<proteinExistence type="predicted"/>
<dbReference type="Proteomes" id="UP000035034">
    <property type="component" value="Unassembled WGS sequence"/>
</dbReference>
<evidence type="ECO:0000259" key="2">
    <source>
        <dbReference type="Pfam" id="PF02517"/>
    </source>
</evidence>
<dbReference type="Pfam" id="PF02517">
    <property type="entry name" value="Rce1-like"/>
    <property type="match status" value="1"/>
</dbReference>
<comment type="caution">
    <text evidence="3">The sequence shown here is derived from an EMBL/GenBank/DDBJ whole genome shotgun (WGS) entry which is preliminary data.</text>
</comment>
<dbReference type="OrthoDB" id="4453618at2"/>